<sequence length="108" mass="12500">MDVNERYRAGWRFFKLRPEHVRQLTPLEFSLMIEAEQDAALDRTEQLAIQAYFNAVANTKKIKSPADIYKRPTKAELAGKAENTIDAKLEQQKSLEEFTKKLDLSQLT</sequence>
<name>A0ABU2IK54_9LIST</name>
<dbReference type="EMBL" id="JASBAM010000001">
    <property type="protein sequence ID" value="MDT0112550.1"/>
    <property type="molecule type" value="Genomic_DNA"/>
</dbReference>
<comment type="caution">
    <text evidence="1">The sequence shown here is derived from an EMBL/GenBank/DDBJ whole genome shotgun (WGS) entry which is preliminary data.</text>
</comment>
<keyword evidence="2" id="KW-1185">Reference proteome</keyword>
<dbReference type="Proteomes" id="UP001252688">
    <property type="component" value="Unassembled WGS sequence"/>
</dbReference>
<organism evidence="1 2">
    <name type="scientific">Listeria cossartiae subsp. cayugensis</name>
    <dbReference type="NCBI Taxonomy" id="2713505"/>
    <lineage>
        <taxon>Bacteria</taxon>
        <taxon>Bacillati</taxon>
        <taxon>Bacillota</taxon>
        <taxon>Bacilli</taxon>
        <taxon>Bacillales</taxon>
        <taxon>Listeriaceae</taxon>
        <taxon>Listeria</taxon>
        <taxon>Listeria cossartiae</taxon>
    </lineage>
</organism>
<accession>A0ABU2IK54</accession>
<evidence type="ECO:0000313" key="2">
    <source>
        <dbReference type="Proteomes" id="UP001252688"/>
    </source>
</evidence>
<protein>
    <submittedName>
        <fullName evidence="1">Phage tail assembly chaperone</fullName>
    </submittedName>
</protein>
<dbReference type="RefSeq" id="WP_311178515.1">
    <property type="nucleotide sequence ID" value="NZ_JASAZZ010000001.1"/>
</dbReference>
<gene>
    <name evidence="1" type="ORF">QJV37_00240</name>
</gene>
<reference evidence="1 2" key="1">
    <citation type="submission" date="2023-05" db="EMBL/GenBank/DDBJ databases">
        <title>A Combination of Whole Genome Sequencing and Metagenomics Reveals Diversity of Listeria spp. in Soil Collected from the Nantahala National Forest.</title>
        <authorList>
            <person name="Wang J."/>
            <person name="Schamp C.N."/>
            <person name="Hudson L.K."/>
            <person name="Chaggar H.K."/>
            <person name="Bryan D.W."/>
            <person name="Radosevich M."/>
            <person name="Denes T.G."/>
        </authorList>
    </citation>
    <scope>NUCLEOTIDE SEQUENCE [LARGE SCALE GENOMIC DNA]</scope>
    <source>
        <strain evidence="1 2">UTK S2-0002</strain>
    </source>
</reference>
<dbReference type="Pfam" id="PF09550">
    <property type="entry name" value="Phage_TAC_6"/>
    <property type="match status" value="1"/>
</dbReference>
<proteinExistence type="predicted"/>
<evidence type="ECO:0000313" key="1">
    <source>
        <dbReference type="EMBL" id="MDT0112550.1"/>
    </source>
</evidence>
<dbReference type="InterPro" id="IPR019056">
    <property type="entry name" value="Phage_TAC_6"/>
</dbReference>